<keyword evidence="4" id="KW-0694">RNA-binding</keyword>
<dbReference type="HOGENOM" id="CLU_093240_2_1_2"/>
<name>N0BAX9_9EURY</name>
<evidence type="ECO:0000256" key="2">
    <source>
        <dbReference type="ARBA" id="ARBA00022980"/>
    </source>
</evidence>
<dbReference type="InterPro" id="IPR005756">
    <property type="entry name" value="Ribosomal_uL24_euk/arc"/>
</dbReference>
<dbReference type="Gene3D" id="2.30.30.30">
    <property type="match status" value="1"/>
</dbReference>
<dbReference type="SMART" id="SM00739">
    <property type="entry name" value="KOW"/>
    <property type="match status" value="1"/>
</dbReference>
<comment type="function">
    <text evidence="4">Located at the polypeptide exit tunnel on the outside of the subunit.</text>
</comment>
<organism evidence="6 7">
    <name type="scientific">Archaeoglobus sulfaticallidus PM70-1</name>
    <dbReference type="NCBI Taxonomy" id="387631"/>
    <lineage>
        <taxon>Archaea</taxon>
        <taxon>Methanobacteriati</taxon>
        <taxon>Methanobacteriota</taxon>
        <taxon>Archaeoglobi</taxon>
        <taxon>Archaeoglobales</taxon>
        <taxon>Archaeoglobaceae</taxon>
        <taxon>Archaeoglobus</taxon>
    </lineage>
</organism>
<evidence type="ECO:0000256" key="4">
    <source>
        <dbReference type="HAMAP-Rule" id="MF_01326"/>
    </source>
</evidence>
<dbReference type="GeneID" id="15391763"/>
<dbReference type="PROSITE" id="PS01108">
    <property type="entry name" value="RIBOSOMAL_L24"/>
    <property type="match status" value="1"/>
</dbReference>
<evidence type="ECO:0000256" key="3">
    <source>
        <dbReference type="ARBA" id="ARBA00023274"/>
    </source>
</evidence>
<keyword evidence="3 4" id="KW-0687">Ribonucleoprotein</keyword>
<gene>
    <name evidence="4" type="primary">rpl24</name>
    <name evidence="6" type="ORF">Asulf_00117</name>
</gene>
<keyword evidence="4" id="KW-0699">rRNA-binding</keyword>
<evidence type="ECO:0000259" key="5">
    <source>
        <dbReference type="SMART" id="SM00739"/>
    </source>
</evidence>
<dbReference type="STRING" id="387631.Asulf_00117"/>
<dbReference type="eggNOG" id="arCOG04094">
    <property type="taxonomic scope" value="Archaea"/>
</dbReference>
<evidence type="ECO:0000313" key="6">
    <source>
        <dbReference type="EMBL" id="AGK60153.1"/>
    </source>
</evidence>
<dbReference type="PANTHER" id="PTHR11143">
    <property type="entry name" value="60S RIBOSOMAL PROTEIN L26 FAMILY MEMBER"/>
    <property type="match status" value="1"/>
</dbReference>
<dbReference type="NCBIfam" id="TIGR01080">
    <property type="entry name" value="rplX_A_E"/>
    <property type="match status" value="1"/>
</dbReference>
<dbReference type="HAMAP" id="MF_01326_A">
    <property type="entry name" value="Ribosomal_uL24_A"/>
    <property type="match status" value="1"/>
</dbReference>
<feature type="domain" description="KOW" evidence="5">
    <location>
        <begin position="46"/>
        <end position="73"/>
    </location>
</feature>
<dbReference type="InterPro" id="IPR014722">
    <property type="entry name" value="Rib_uL2_dom2"/>
</dbReference>
<dbReference type="RefSeq" id="WP_015589752.1">
    <property type="nucleotide sequence ID" value="NC_021169.1"/>
</dbReference>
<reference evidence="6 7" key="1">
    <citation type="journal article" date="2013" name="Genome Announc.">
        <title>Complete Genome Sequence of the Thermophilic and Facultatively Chemolithoautotrophic Sulfate Reducer Archaeoglobus sulfaticallidus Strain PM70-1T.</title>
        <authorList>
            <person name="Stokke R."/>
            <person name="Hocking W.P."/>
            <person name="Steinsbu B.O."/>
            <person name="Steen I.H."/>
        </authorList>
    </citation>
    <scope>NUCLEOTIDE SEQUENCE [LARGE SCALE GENOMIC DNA]</scope>
    <source>
        <strain evidence="6">PM70-1</strain>
    </source>
</reference>
<evidence type="ECO:0000256" key="1">
    <source>
        <dbReference type="ARBA" id="ARBA00010618"/>
    </source>
</evidence>
<dbReference type="GO" id="GO:0019843">
    <property type="term" value="F:rRNA binding"/>
    <property type="evidence" value="ECO:0007669"/>
    <property type="project" value="UniProtKB-UniRule"/>
</dbReference>
<dbReference type="InterPro" id="IPR041988">
    <property type="entry name" value="Ribosomal_uL24_KOW"/>
</dbReference>
<dbReference type="InterPro" id="IPR008991">
    <property type="entry name" value="Translation_prot_SH3-like_sf"/>
</dbReference>
<comment type="function">
    <text evidence="4">One of two assembly initiator proteins, it binds directly to the 5'-end of the 23S rRNA, where it nucleates assembly of the 50S subunit.</text>
</comment>
<dbReference type="CDD" id="cd06089">
    <property type="entry name" value="KOW_RPL26"/>
    <property type="match status" value="1"/>
</dbReference>
<keyword evidence="2 4" id="KW-0689">Ribosomal protein</keyword>
<dbReference type="KEGG" id="ast:Asulf_00117"/>
<dbReference type="GO" id="GO:0006412">
    <property type="term" value="P:translation"/>
    <property type="evidence" value="ECO:0007669"/>
    <property type="project" value="UniProtKB-UniRule"/>
</dbReference>
<dbReference type="EMBL" id="CP005290">
    <property type="protein sequence ID" value="AGK60153.1"/>
    <property type="molecule type" value="Genomic_DNA"/>
</dbReference>
<dbReference type="SUPFAM" id="SSF50104">
    <property type="entry name" value="Translation proteins SH3-like domain"/>
    <property type="match status" value="1"/>
</dbReference>
<keyword evidence="7" id="KW-1185">Reference proteome</keyword>
<dbReference type="InterPro" id="IPR005824">
    <property type="entry name" value="KOW"/>
</dbReference>
<dbReference type="Pfam" id="PF00467">
    <property type="entry name" value="KOW"/>
    <property type="match status" value="1"/>
</dbReference>
<comment type="subunit">
    <text evidence="4">Part of the 50S ribosomal subunit.</text>
</comment>
<dbReference type="Proteomes" id="UP000013307">
    <property type="component" value="Chromosome"/>
</dbReference>
<proteinExistence type="inferred from homology"/>
<protein>
    <recommendedName>
        <fullName evidence="4">Large ribosomal subunit protein uL24</fullName>
    </recommendedName>
</protein>
<evidence type="ECO:0000313" key="7">
    <source>
        <dbReference type="Proteomes" id="UP000013307"/>
    </source>
</evidence>
<comment type="similarity">
    <text evidence="1 4">Belongs to the universal ribosomal protein uL24 family.</text>
</comment>
<sequence length="122" mass="14241">MIPKSKQPRKQRRWLYKTSKLHERHRLLNATLSKELRKKYGRRTIRIKKGDKVRIMRGEFAGQEGKVIEVDMKRLRIKVDGVTTTKVDGTEVAVPIHPSNVMIVSLGEVDDVRKRKLEKVAR</sequence>
<dbReference type="InterPro" id="IPR005825">
    <property type="entry name" value="Ribosomal_uL24_CS"/>
</dbReference>
<accession>N0BAX9</accession>
<dbReference type="GO" id="GO:0003735">
    <property type="term" value="F:structural constituent of ribosome"/>
    <property type="evidence" value="ECO:0007669"/>
    <property type="project" value="UniProtKB-UniRule"/>
</dbReference>
<dbReference type="GO" id="GO:0015934">
    <property type="term" value="C:large ribosomal subunit"/>
    <property type="evidence" value="ECO:0007669"/>
    <property type="project" value="UniProtKB-UniRule"/>
</dbReference>
<dbReference type="AlphaFoldDB" id="N0BAX9"/>
<dbReference type="Pfam" id="PF16906">
    <property type="entry name" value="Ribosomal_L26"/>
    <property type="match status" value="1"/>
</dbReference>